<dbReference type="PROSITE" id="PS51904">
    <property type="entry name" value="GLYCOSYL_HYDROL_F25_2"/>
    <property type="match status" value="1"/>
</dbReference>
<dbReference type="RefSeq" id="WP_102244993.1">
    <property type="nucleotide sequence ID" value="NZ_CP025704.1"/>
</dbReference>
<feature type="signal peptide" evidence="3">
    <location>
        <begin position="1"/>
        <end position="21"/>
    </location>
</feature>
<evidence type="ECO:0000256" key="1">
    <source>
        <dbReference type="ARBA" id="ARBA00010646"/>
    </source>
</evidence>
<evidence type="ECO:0000256" key="2">
    <source>
        <dbReference type="SAM" id="MobiDB-lite"/>
    </source>
</evidence>
<dbReference type="Gene3D" id="3.20.20.80">
    <property type="entry name" value="Glycosidases"/>
    <property type="match status" value="1"/>
</dbReference>
<feature type="compositionally biased region" description="Gly residues" evidence="2">
    <location>
        <begin position="35"/>
        <end position="45"/>
    </location>
</feature>
<dbReference type="PANTHER" id="PTHR34135:SF2">
    <property type="entry name" value="LYSOZYME"/>
    <property type="match status" value="1"/>
</dbReference>
<dbReference type="PANTHER" id="PTHR34135">
    <property type="entry name" value="LYSOZYME"/>
    <property type="match status" value="1"/>
</dbReference>
<name>A0A2K9NW07_BACTC</name>
<dbReference type="InterPro" id="IPR017853">
    <property type="entry name" value="GH"/>
</dbReference>
<comment type="similarity">
    <text evidence="1">Belongs to the glycosyl hydrolase 25 family.</text>
</comment>
<gene>
    <name evidence="4" type="ORF">C0V70_16630</name>
</gene>
<organism evidence="4 5">
    <name type="scientific">Bacteriovorax stolpii</name>
    <name type="common">Bdellovibrio stolpii</name>
    <dbReference type="NCBI Taxonomy" id="960"/>
    <lineage>
        <taxon>Bacteria</taxon>
        <taxon>Pseudomonadati</taxon>
        <taxon>Bdellovibrionota</taxon>
        <taxon>Bacteriovoracia</taxon>
        <taxon>Bacteriovoracales</taxon>
        <taxon>Bacteriovoracaceae</taxon>
        <taxon>Bacteriovorax</taxon>
    </lineage>
</organism>
<reference evidence="4 5" key="1">
    <citation type="submission" date="2018-01" db="EMBL/GenBank/DDBJ databases">
        <title>Complete genome sequence of Bacteriovorax stolpii DSM12778.</title>
        <authorList>
            <person name="Tang B."/>
            <person name="Chang J."/>
        </authorList>
    </citation>
    <scope>NUCLEOTIDE SEQUENCE [LARGE SCALE GENOMIC DNA]</scope>
    <source>
        <strain evidence="4 5">DSM 12778</strain>
    </source>
</reference>
<dbReference type="EMBL" id="CP025704">
    <property type="protein sequence ID" value="AUN99702.1"/>
    <property type="molecule type" value="Genomic_DNA"/>
</dbReference>
<dbReference type="GO" id="GO:0009253">
    <property type="term" value="P:peptidoglycan catabolic process"/>
    <property type="evidence" value="ECO:0007669"/>
    <property type="project" value="InterPro"/>
</dbReference>
<dbReference type="Pfam" id="PF01183">
    <property type="entry name" value="Glyco_hydro_25"/>
    <property type="match status" value="1"/>
</dbReference>
<feature type="region of interest" description="Disordered" evidence="2">
    <location>
        <begin position="25"/>
        <end position="60"/>
    </location>
</feature>
<evidence type="ECO:0000313" key="4">
    <source>
        <dbReference type="EMBL" id="AUN99702.1"/>
    </source>
</evidence>
<dbReference type="InterPro" id="IPR002053">
    <property type="entry name" value="Glyco_hydro_25"/>
</dbReference>
<dbReference type="CDD" id="cd00599">
    <property type="entry name" value="GH25_muramidase"/>
    <property type="match status" value="1"/>
</dbReference>
<accession>A0A2K9NW07</accession>
<keyword evidence="3" id="KW-0732">Signal</keyword>
<protein>
    <submittedName>
        <fullName evidence="4">Uncharacterized protein</fullName>
    </submittedName>
</protein>
<evidence type="ECO:0000256" key="3">
    <source>
        <dbReference type="SAM" id="SignalP"/>
    </source>
</evidence>
<dbReference type="KEGG" id="bsto:C0V70_16630"/>
<dbReference type="Proteomes" id="UP000235584">
    <property type="component" value="Chromosome"/>
</dbReference>
<dbReference type="GO" id="GO:0003796">
    <property type="term" value="F:lysozyme activity"/>
    <property type="evidence" value="ECO:0007669"/>
    <property type="project" value="InterPro"/>
</dbReference>
<proteinExistence type="inferred from homology"/>
<keyword evidence="5" id="KW-1185">Reference proteome</keyword>
<dbReference type="GO" id="GO:0016998">
    <property type="term" value="P:cell wall macromolecule catabolic process"/>
    <property type="evidence" value="ECO:0007669"/>
    <property type="project" value="InterPro"/>
</dbReference>
<dbReference type="AlphaFoldDB" id="A0A2K9NW07"/>
<dbReference type="GO" id="GO:0016052">
    <property type="term" value="P:carbohydrate catabolic process"/>
    <property type="evidence" value="ECO:0007669"/>
    <property type="project" value="TreeGrafter"/>
</dbReference>
<dbReference type="SUPFAM" id="SSF51445">
    <property type="entry name" value="(Trans)glycosidases"/>
    <property type="match status" value="1"/>
</dbReference>
<sequence>MKHVYLALFIALNIFSTNSHAFGAKRPSVPSSGSGSSGGSSGGGTTTPTTPSTGAAFSSPWNQSGTSIIIDAYEGNSIDWDKMSKDTKVAAVIHRSGMGLKIDSQYKARKKIALERGYLWGAYHLGTRGNTIAQADFFLSLVQDEPNTLMVLDLEDTGASNFMSVDEAVVFMNYVYEKTGRVPVVYANHATTTLLNSKVKNQPLFQRSKLWYARFKSSVTDFPTGIWSNYFMWQFSSEINCTSTGSCLYNVPGTKYDMDVNVYYGSPTDLALQWNND</sequence>
<evidence type="ECO:0000313" key="5">
    <source>
        <dbReference type="Proteomes" id="UP000235584"/>
    </source>
</evidence>
<feature type="chain" id="PRO_5044305044" evidence="3">
    <location>
        <begin position="22"/>
        <end position="277"/>
    </location>
</feature>